<accession>A0A6A6H1K2</accession>
<dbReference type="AlphaFoldDB" id="A0A6A6H1K2"/>
<dbReference type="Pfam" id="PF01717">
    <property type="entry name" value="Meth_synt_2"/>
    <property type="match status" value="1"/>
</dbReference>
<feature type="domain" description="Cobalamin-independent methionine synthase MetE C-terminal/archaeal" evidence="1">
    <location>
        <begin position="180"/>
        <end position="369"/>
    </location>
</feature>
<protein>
    <submittedName>
        <fullName evidence="2">UROD/MetE-like protein</fullName>
    </submittedName>
</protein>
<dbReference type="OrthoDB" id="7772923at2759"/>
<evidence type="ECO:0000259" key="1">
    <source>
        <dbReference type="Pfam" id="PF01717"/>
    </source>
</evidence>
<dbReference type="PANTHER" id="PTHR43844:SF2">
    <property type="entry name" value="SYNTHASE, VITAMIN-B12 INDEPENDENT, PUTATIVE (AFU_ORTHOLOGUE AFUA_3G12060)-RELATED"/>
    <property type="match status" value="1"/>
</dbReference>
<dbReference type="InterPro" id="IPR038071">
    <property type="entry name" value="UROD/MetE-like_sf"/>
</dbReference>
<organism evidence="2 3">
    <name type="scientific">Viridothelium virens</name>
    <name type="common">Speckled blister lichen</name>
    <name type="synonym">Trypethelium virens</name>
    <dbReference type="NCBI Taxonomy" id="1048519"/>
    <lineage>
        <taxon>Eukaryota</taxon>
        <taxon>Fungi</taxon>
        <taxon>Dikarya</taxon>
        <taxon>Ascomycota</taxon>
        <taxon>Pezizomycotina</taxon>
        <taxon>Dothideomycetes</taxon>
        <taxon>Dothideomycetes incertae sedis</taxon>
        <taxon>Trypetheliales</taxon>
        <taxon>Trypetheliaceae</taxon>
        <taxon>Viridothelium</taxon>
    </lineage>
</organism>
<dbReference type="InterPro" id="IPR002629">
    <property type="entry name" value="Met_Synth_C/arc"/>
</dbReference>
<reference evidence="2" key="1">
    <citation type="journal article" date="2020" name="Stud. Mycol.">
        <title>101 Dothideomycetes genomes: a test case for predicting lifestyles and emergence of pathogens.</title>
        <authorList>
            <person name="Haridas S."/>
            <person name="Albert R."/>
            <person name="Binder M."/>
            <person name="Bloem J."/>
            <person name="Labutti K."/>
            <person name="Salamov A."/>
            <person name="Andreopoulos B."/>
            <person name="Baker S."/>
            <person name="Barry K."/>
            <person name="Bills G."/>
            <person name="Bluhm B."/>
            <person name="Cannon C."/>
            <person name="Castanera R."/>
            <person name="Culley D."/>
            <person name="Daum C."/>
            <person name="Ezra D."/>
            <person name="Gonzalez J."/>
            <person name="Henrissat B."/>
            <person name="Kuo A."/>
            <person name="Liang C."/>
            <person name="Lipzen A."/>
            <person name="Lutzoni F."/>
            <person name="Magnuson J."/>
            <person name="Mondo S."/>
            <person name="Nolan M."/>
            <person name="Ohm R."/>
            <person name="Pangilinan J."/>
            <person name="Park H.-J."/>
            <person name="Ramirez L."/>
            <person name="Alfaro M."/>
            <person name="Sun H."/>
            <person name="Tritt A."/>
            <person name="Yoshinaga Y."/>
            <person name="Zwiers L.-H."/>
            <person name="Turgeon B."/>
            <person name="Goodwin S."/>
            <person name="Spatafora J."/>
            <person name="Crous P."/>
            <person name="Grigoriev I."/>
        </authorList>
    </citation>
    <scope>NUCLEOTIDE SEQUENCE</scope>
    <source>
        <strain evidence="2">Tuck. ex Michener</strain>
    </source>
</reference>
<evidence type="ECO:0000313" key="2">
    <source>
        <dbReference type="EMBL" id="KAF2231956.1"/>
    </source>
</evidence>
<dbReference type="GO" id="GO:0008270">
    <property type="term" value="F:zinc ion binding"/>
    <property type="evidence" value="ECO:0007669"/>
    <property type="project" value="InterPro"/>
</dbReference>
<gene>
    <name evidence="2" type="ORF">EV356DRAFT_277835</name>
</gene>
<dbReference type="EMBL" id="ML991821">
    <property type="protein sequence ID" value="KAF2231956.1"/>
    <property type="molecule type" value="Genomic_DNA"/>
</dbReference>
<evidence type="ECO:0000313" key="3">
    <source>
        <dbReference type="Proteomes" id="UP000800092"/>
    </source>
</evidence>
<name>A0A6A6H1K2_VIRVR</name>
<dbReference type="Gene3D" id="3.20.20.210">
    <property type="match status" value="1"/>
</dbReference>
<proteinExistence type="predicted"/>
<dbReference type="GO" id="GO:0009086">
    <property type="term" value="P:methionine biosynthetic process"/>
    <property type="evidence" value="ECO:0007669"/>
    <property type="project" value="InterPro"/>
</dbReference>
<dbReference type="SUPFAM" id="SSF51726">
    <property type="entry name" value="UROD/MetE-like"/>
    <property type="match status" value="1"/>
</dbReference>
<dbReference type="GO" id="GO:0003871">
    <property type="term" value="F:5-methyltetrahydropteroyltriglutamate-homocysteine S-methyltransferase activity"/>
    <property type="evidence" value="ECO:0007669"/>
    <property type="project" value="InterPro"/>
</dbReference>
<dbReference type="PANTHER" id="PTHR43844">
    <property type="entry name" value="METHIONINE SYNTHASE"/>
    <property type="match status" value="1"/>
</dbReference>
<sequence length="402" mass="45608">MAPPFHAEQIGSLLRPAELAETRKNLSSNLAHSRIPQEAKTSYEKLERQCIADAVHEQLTRKIRPITDGEYGRTLFYDGLFEKTPGFAVRNIQWDQLRTSFPTTKGYLKLQYSKRTVVIATAKIKYGGSAYMSEWLYLRSLIPMENWTECKLTMPSPTWIHMQMKPGTAYDPESGYTSDAAYFADLAEVFRRELRTLHEAGLHNVQIDDPQLTYFCDEEFLAGCRADGQDPDELLDMYIKAHDDCLKDKPESMHVGVHLCRGNAPQGMYFSSGSYENIAKKLFNELAYDTFYLEYDTERAGNFEPLRFLPPSKNVVLGVVTTKTAEMEDLWILKERVEEAVSTIAKGQGTSREEVMKSVGVSPQCGFSSSSHGGGVGMDKEKMWEKLELVRDLAKKIWGNEV</sequence>
<dbReference type="CDD" id="cd03311">
    <property type="entry name" value="CIMS_C_terminal_like"/>
    <property type="match status" value="1"/>
</dbReference>
<keyword evidence="3" id="KW-1185">Reference proteome</keyword>
<dbReference type="Proteomes" id="UP000800092">
    <property type="component" value="Unassembled WGS sequence"/>
</dbReference>